<sequence>MSGPPKLPHNGHITRRRFLGLTLIGAASLGAAATALRRGDSDSDDRRVLGDPRHWVTSPNRTAGFDDFGNLVALRRDNGDDLPLATRRSGLSLHDPVTNETVWVSGTMRAERGTVRQVLQPDKKGLSVEAVYRFLEDETLDVQGWVADNTGRERVVDVAFSVPVWMDGTSWQPGLSEHQRLSAKTEVQAQEHMPVALLGDIGGQYDLAFSVPPDHPVLFEIQPDLENEAFLLRLRFGLSPAAGGALRSRAPFRFELDILPAGAGLRLALDRYYARHPEAFASRVHRYGFWQIARRDAYARPQYYGFHETGYAQGKAHNLAEYERNDGWGLDEEAGVYTLAYTIVGQGEITNLPSLPETYNATLRALTEWTASANQFGGPSPRLPNSYTDVEEHKQIIENSALHFAADRLHLVRRTTAWGGNSVTFPLNPNPNLAPPSPTIAQYMLDQHVPLLLRSAKVDGIYVDSLEAWGNFYNHRRAHFA</sequence>
<protein>
    <submittedName>
        <fullName evidence="1">Uncharacterized protein</fullName>
    </submittedName>
</protein>
<evidence type="ECO:0000313" key="1">
    <source>
        <dbReference type="EMBL" id="CAA9364109.1"/>
    </source>
</evidence>
<dbReference type="InterPro" id="IPR006311">
    <property type="entry name" value="TAT_signal"/>
</dbReference>
<accession>A0A6J4MQ41</accession>
<proteinExistence type="predicted"/>
<name>A0A6J4MQ41_9CHLR</name>
<reference evidence="1" key="1">
    <citation type="submission" date="2020-02" db="EMBL/GenBank/DDBJ databases">
        <authorList>
            <person name="Meier V. D."/>
        </authorList>
    </citation>
    <scope>NUCLEOTIDE SEQUENCE</scope>
    <source>
        <strain evidence="1">AVDCRST_MAG93</strain>
    </source>
</reference>
<dbReference type="PROSITE" id="PS51318">
    <property type="entry name" value="TAT"/>
    <property type="match status" value="1"/>
</dbReference>
<dbReference type="EMBL" id="CADCTR010002644">
    <property type="protein sequence ID" value="CAA9364109.1"/>
    <property type="molecule type" value="Genomic_DNA"/>
</dbReference>
<feature type="non-terminal residue" evidence="1">
    <location>
        <position position="481"/>
    </location>
</feature>
<dbReference type="AlphaFoldDB" id="A0A6J4MQ41"/>
<gene>
    <name evidence="1" type="ORF">AVDCRST_MAG93-7841</name>
</gene>
<organism evidence="1">
    <name type="scientific">uncultured Chloroflexia bacterium</name>
    <dbReference type="NCBI Taxonomy" id="1672391"/>
    <lineage>
        <taxon>Bacteria</taxon>
        <taxon>Bacillati</taxon>
        <taxon>Chloroflexota</taxon>
        <taxon>Chloroflexia</taxon>
        <taxon>environmental samples</taxon>
    </lineage>
</organism>